<dbReference type="EMBL" id="BJYK01000013">
    <property type="protein sequence ID" value="GEN81541.1"/>
    <property type="molecule type" value="Genomic_DNA"/>
</dbReference>
<evidence type="ECO:0000313" key="2">
    <source>
        <dbReference type="Proteomes" id="UP000321484"/>
    </source>
</evidence>
<organism evidence="1 2">
    <name type="scientific">Actinotalea fermentans</name>
    <dbReference type="NCBI Taxonomy" id="43671"/>
    <lineage>
        <taxon>Bacteria</taxon>
        <taxon>Bacillati</taxon>
        <taxon>Actinomycetota</taxon>
        <taxon>Actinomycetes</taxon>
        <taxon>Micrococcales</taxon>
        <taxon>Cellulomonadaceae</taxon>
        <taxon>Actinotalea</taxon>
    </lineage>
</organism>
<name>A0A511Z266_9CELL</name>
<dbReference type="NCBIfam" id="TIGR00026">
    <property type="entry name" value="hi_GC_TIGR00026"/>
    <property type="match status" value="1"/>
</dbReference>
<protein>
    <recommendedName>
        <fullName evidence="3">Nitroreductase</fullName>
    </recommendedName>
</protein>
<reference evidence="1 2" key="1">
    <citation type="submission" date="2019-07" db="EMBL/GenBank/DDBJ databases">
        <title>Whole genome shotgun sequence of Actinotalea fermentans NBRC 105374.</title>
        <authorList>
            <person name="Hosoyama A."/>
            <person name="Uohara A."/>
            <person name="Ohji S."/>
            <person name="Ichikawa N."/>
        </authorList>
    </citation>
    <scope>NUCLEOTIDE SEQUENCE [LARGE SCALE GENOMIC DNA]</scope>
    <source>
        <strain evidence="1 2">NBRC 105374</strain>
    </source>
</reference>
<comment type="caution">
    <text evidence="1">The sequence shown here is derived from an EMBL/GenBank/DDBJ whole genome shotgun (WGS) entry which is preliminary data.</text>
</comment>
<dbReference type="Gene3D" id="2.30.110.10">
    <property type="entry name" value="Electron Transport, Fmn-binding Protein, Chain A"/>
    <property type="match status" value="1"/>
</dbReference>
<dbReference type="InterPro" id="IPR004378">
    <property type="entry name" value="F420H2_quin_Rdtase"/>
</dbReference>
<evidence type="ECO:0008006" key="3">
    <source>
        <dbReference type="Google" id="ProtNLM"/>
    </source>
</evidence>
<dbReference type="GO" id="GO:0016491">
    <property type="term" value="F:oxidoreductase activity"/>
    <property type="evidence" value="ECO:0007669"/>
    <property type="project" value="InterPro"/>
</dbReference>
<evidence type="ECO:0000313" key="1">
    <source>
        <dbReference type="EMBL" id="GEN81541.1"/>
    </source>
</evidence>
<keyword evidence="2" id="KW-1185">Reference proteome</keyword>
<dbReference type="InterPro" id="IPR012349">
    <property type="entry name" value="Split_barrel_FMN-bd"/>
</dbReference>
<proteinExistence type="predicted"/>
<accession>A0A511Z266</accession>
<dbReference type="Proteomes" id="UP000321484">
    <property type="component" value="Unassembled WGS sequence"/>
</dbReference>
<gene>
    <name evidence="1" type="ORF">AFE02nite_32750</name>
</gene>
<dbReference type="Pfam" id="PF04075">
    <property type="entry name" value="F420H2_quin_red"/>
    <property type="match status" value="1"/>
</dbReference>
<dbReference type="AlphaFoldDB" id="A0A511Z266"/>
<dbReference type="RefSeq" id="WP_261765680.1">
    <property type="nucleotide sequence ID" value="NZ_BJYK01000013.1"/>
</dbReference>
<sequence length="148" mass="16387">MRALLRAPLLLYRWRLGWLLGGRFLLLEHVGRVSGATRRTVLEVVDRGAEGHVTVASGWGPGSQWYRNLRAHPEATIQVGRRRTPVTATFPDADDVAPALARYAGRHPRAARALFRYMGAGPVDGSPESLRAAAHHIPWVRFVPRPGD</sequence>